<accession>A0AAE3VLV6</accession>
<gene>
    <name evidence="5" type="ORF">J2S73_000961</name>
</gene>
<dbReference type="PIRSF" id="PIRSF006470">
    <property type="entry name" value="DctB"/>
    <property type="match status" value="1"/>
</dbReference>
<dbReference type="NCBIfam" id="NF037995">
    <property type="entry name" value="TRAP_S1"/>
    <property type="match status" value="1"/>
</dbReference>
<keyword evidence="3 4" id="KW-0732">Signal</keyword>
<evidence type="ECO:0000313" key="5">
    <source>
        <dbReference type="EMBL" id="MDQ0314524.1"/>
    </source>
</evidence>
<dbReference type="InterPro" id="IPR038404">
    <property type="entry name" value="TRAP_DctP_sf"/>
</dbReference>
<evidence type="ECO:0000256" key="2">
    <source>
        <dbReference type="ARBA" id="ARBA00022448"/>
    </source>
</evidence>
<feature type="signal peptide" evidence="4">
    <location>
        <begin position="1"/>
        <end position="24"/>
    </location>
</feature>
<keyword evidence="2" id="KW-0813">Transport</keyword>
<dbReference type="Proteomes" id="UP001229244">
    <property type="component" value="Unassembled WGS sequence"/>
</dbReference>
<evidence type="ECO:0000256" key="1">
    <source>
        <dbReference type="ARBA" id="ARBA00009023"/>
    </source>
</evidence>
<dbReference type="RefSeq" id="WP_306884302.1">
    <property type="nucleotide sequence ID" value="NZ_JAUSUL010000001.1"/>
</dbReference>
<dbReference type="GO" id="GO:0030288">
    <property type="term" value="C:outer membrane-bounded periplasmic space"/>
    <property type="evidence" value="ECO:0007669"/>
    <property type="project" value="InterPro"/>
</dbReference>
<sequence length="343" mass="36603">MFSRGLKTAALLGAAAFVAGAANAETIRYAHFQPGSLDQPKHAAALAFKSHVEAATGGDVTVEIFPASQLGSGQEVMEGLQLGTIQLGVVHDGPIGSAFPPFQVFQIPYVFDNQNVAWTVLDGEYGDKVADAMLEQTGIRLMGYADNGIRHFTNNERPIESPADMEGLKIRVQPSPVFQRLVESLGANATVVAWPELPSALAQGVVDGQENGVTNILAADLYENQDYISLDGHVYSLHAYMMNNDFFEGLDESEQQAVREGIEIAKWIHRGMTAAQDANAQTILSDVGMEVTSLSPDQIAEFRAKAQGPVAEWVAGEVGQEWVDGLFEAVDAAKPAGGSGEGQ</sequence>
<keyword evidence="5" id="KW-0675">Receptor</keyword>
<evidence type="ECO:0000313" key="6">
    <source>
        <dbReference type="Proteomes" id="UP001229244"/>
    </source>
</evidence>
<feature type="chain" id="PRO_5042007853" evidence="4">
    <location>
        <begin position="25"/>
        <end position="343"/>
    </location>
</feature>
<dbReference type="Gene3D" id="3.40.190.170">
    <property type="entry name" value="Bacterial extracellular solute-binding protein, family 7"/>
    <property type="match status" value="1"/>
</dbReference>
<dbReference type="GO" id="GO:0055085">
    <property type="term" value="P:transmembrane transport"/>
    <property type="evidence" value="ECO:0007669"/>
    <property type="project" value="InterPro"/>
</dbReference>
<dbReference type="InterPro" id="IPR018389">
    <property type="entry name" value="DctP_fam"/>
</dbReference>
<organism evidence="5 6">
    <name type="scientific">Amorphus orientalis</name>
    <dbReference type="NCBI Taxonomy" id="649198"/>
    <lineage>
        <taxon>Bacteria</taxon>
        <taxon>Pseudomonadati</taxon>
        <taxon>Pseudomonadota</taxon>
        <taxon>Alphaproteobacteria</taxon>
        <taxon>Hyphomicrobiales</taxon>
        <taxon>Amorphaceae</taxon>
        <taxon>Amorphus</taxon>
    </lineage>
</organism>
<dbReference type="PANTHER" id="PTHR33376">
    <property type="match status" value="1"/>
</dbReference>
<comment type="similarity">
    <text evidence="1">Belongs to the bacterial solute-binding protein 7 family.</text>
</comment>
<comment type="caution">
    <text evidence="5">The sequence shown here is derived from an EMBL/GenBank/DDBJ whole genome shotgun (WGS) entry which is preliminary data.</text>
</comment>
<name>A0AAE3VLV6_9HYPH</name>
<proteinExistence type="inferred from homology"/>
<dbReference type="PANTHER" id="PTHR33376:SF7">
    <property type="entry name" value="C4-DICARBOXYLATE-BINDING PROTEIN DCTB"/>
    <property type="match status" value="1"/>
</dbReference>
<evidence type="ECO:0000256" key="4">
    <source>
        <dbReference type="SAM" id="SignalP"/>
    </source>
</evidence>
<evidence type="ECO:0000256" key="3">
    <source>
        <dbReference type="ARBA" id="ARBA00022729"/>
    </source>
</evidence>
<dbReference type="EMBL" id="JAUSUL010000001">
    <property type="protein sequence ID" value="MDQ0314524.1"/>
    <property type="molecule type" value="Genomic_DNA"/>
</dbReference>
<dbReference type="NCBIfam" id="TIGR00787">
    <property type="entry name" value="dctP"/>
    <property type="match status" value="1"/>
</dbReference>
<dbReference type="InterPro" id="IPR004682">
    <property type="entry name" value="TRAP_DctP"/>
</dbReference>
<protein>
    <submittedName>
        <fullName evidence="5">Tripartite ATP-independent transporter DctP family solute receptor</fullName>
    </submittedName>
</protein>
<keyword evidence="6" id="KW-1185">Reference proteome</keyword>
<reference evidence="5" key="1">
    <citation type="submission" date="2023-07" db="EMBL/GenBank/DDBJ databases">
        <title>Genomic Encyclopedia of Type Strains, Phase IV (KMG-IV): sequencing the most valuable type-strain genomes for metagenomic binning, comparative biology and taxonomic classification.</title>
        <authorList>
            <person name="Goeker M."/>
        </authorList>
    </citation>
    <scope>NUCLEOTIDE SEQUENCE</scope>
    <source>
        <strain evidence="5">DSM 21202</strain>
    </source>
</reference>
<dbReference type="AlphaFoldDB" id="A0AAE3VLV6"/>
<dbReference type="Pfam" id="PF03480">
    <property type="entry name" value="DctP"/>
    <property type="match status" value="1"/>
</dbReference>